<accession>A0A813N0J5</accession>
<gene>
    <name evidence="4" type="ORF">OXX778_LOCUS2925</name>
</gene>
<dbReference type="InterPro" id="IPR027417">
    <property type="entry name" value="P-loop_NTPase"/>
</dbReference>
<dbReference type="OrthoDB" id="9947764at2759"/>
<keyword evidence="2" id="KW-0547">Nucleotide-binding</keyword>
<dbReference type="AlphaFoldDB" id="A0A813N0J5"/>
<dbReference type="GO" id="GO:0005525">
    <property type="term" value="F:GTP binding"/>
    <property type="evidence" value="ECO:0007669"/>
    <property type="project" value="UniProtKB-KW"/>
</dbReference>
<dbReference type="NCBIfam" id="TIGR00231">
    <property type="entry name" value="small_GTP"/>
    <property type="match status" value="1"/>
</dbReference>
<evidence type="ECO:0000256" key="3">
    <source>
        <dbReference type="ARBA" id="ARBA00023134"/>
    </source>
</evidence>
<name>A0A813N0J5_9BILA</name>
<dbReference type="GO" id="GO:0090385">
    <property type="term" value="P:phagosome-lysosome fusion"/>
    <property type="evidence" value="ECO:0007669"/>
    <property type="project" value="TreeGrafter"/>
</dbReference>
<evidence type="ECO:0000256" key="2">
    <source>
        <dbReference type="ARBA" id="ARBA00022741"/>
    </source>
</evidence>
<dbReference type="PANTHER" id="PTHR47981:SF42">
    <property type="entry name" value="RAS-RELATED PROTEIN RAB-7L1-LIKE ISOFORM X1"/>
    <property type="match status" value="1"/>
</dbReference>
<dbReference type="PRINTS" id="PR00449">
    <property type="entry name" value="RASTRNSFRMNG"/>
</dbReference>
<dbReference type="GO" id="GO:0005770">
    <property type="term" value="C:late endosome"/>
    <property type="evidence" value="ECO:0007669"/>
    <property type="project" value="TreeGrafter"/>
</dbReference>
<dbReference type="SMART" id="SM00173">
    <property type="entry name" value="RAS"/>
    <property type="match status" value="1"/>
</dbReference>
<dbReference type="SMART" id="SM00174">
    <property type="entry name" value="RHO"/>
    <property type="match status" value="1"/>
</dbReference>
<dbReference type="GO" id="GO:0003924">
    <property type="term" value="F:GTPase activity"/>
    <property type="evidence" value="ECO:0007669"/>
    <property type="project" value="InterPro"/>
</dbReference>
<dbReference type="FunFam" id="3.40.50.300:FF:001447">
    <property type="entry name" value="Ras-related protein Rab-1B"/>
    <property type="match status" value="1"/>
</dbReference>
<dbReference type="GO" id="GO:0045335">
    <property type="term" value="C:phagocytic vesicle"/>
    <property type="evidence" value="ECO:0007669"/>
    <property type="project" value="TreeGrafter"/>
</dbReference>
<dbReference type="InterPro" id="IPR005225">
    <property type="entry name" value="Small_GTP-bd"/>
</dbReference>
<dbReference type="Pfam" id="PF00071">
    <property type="entry name" value="Ras"/>
    <property type="match status" value="1"/>
</dbReference>
<comment type="caution">
    <text evidence="4">The sequence shown here is derived from an EMBL/GenBank/DDBJ whole genome shotgun (WGS) entry which is preliminary data.</text>
</comment>
<sequence>MDDKKEITIKILVVGNSGVGKTSLCNRYINDKFIRAYKPTVGVEFCSKEVESEQRNKFNFQFWDIGGQERYIYMTHVYYKNSDFCLVMFDLMNRESFKACAKWKMDLDEKYRLEDGSKCPCLLIGNKCDLPNRVLEQSEIEDFCRDYEFYGYMEISVKKDIMVKETIKYISDIVMKKKEFELDKRKYDFYLRQDAFNLKTKSLYETKKIGCLSVVKSTTSCCNS</sequence>
<dbReference type="PROSITE" id="PS51420">
    <property type="entry name" value="RHO"/>
    <property type="match status" value="1"/>
</dbReference>
<dbReference type="GO" id="GO:0008333">
    <property type="term" value="P:endosome to lysosome transport"/>
    <property type="evidence" value="ECO:0007669"/>
    <property type="project" value="TreeGrafter"/>
</dbReference>
<comment type="similarity">
    <text evidence="1">Belongs to the small GTPase superfamily. Rab family.</text>
</comment>
<dbReference type="InterPro" id="IPR001806">
    <property type="entry name" value="Small_GTPase"/>
</dbReference>
<reference evidence="4" key="1">
    <citation type="submission" date="2021-02" db="EMBL/GenBank/DDBJ databases">
        <authorList>
            <person name="Nowell W R."/>
        </authorList>
    </citation>
    <scope>NUCLEOTIDE SEQUENCE</scope>
    <source>
        <strain evidence="4">Ploen Becks lab</strain>
    </source>
</reference>
<protein>
    <recommendedName>
        <fullName evidence="6">Ras-related protein Rab</fullName>
    </recommendedName>
</protein>
<dbReference type="PANTHER" id="PTHR47981">
    <property type="entry name" value="RAB FAMILY"/>
    <property type="match status" value="1"/>
</dbReference>
<dbReference type="PROSITE" id="PS51421">
    <property type="entry name" value="RAS"/>
    <property type="match status" value="1"/>
</dbReference>
<dbReference type="Proteomes" id="UP000663879">
    <property type="component" value="Unassembled WGS sequence"/>
</dbReference>
<evidence type="ECO:0000256" key="1">
    <source>
        <dbReference type="ARBA" id="ARBA00006270"/>
    </source>
</evidence>
<dbReference type="SMART" id="SM00175">
    <property type="entry name" value="RAB"/>
    <property type="match status" value="1"/>
</dbReference>
<organism evidence="4 5">
    <name type="scientific">Brachionus calyciflorus</name>
    <dbReference type="NCBI Taxonomy" id="104777"/>
    <lineage>
        <taxon>Eukaryota</taxon>
        <taxon>Metazoa</taxon>
        <taxon>Spiralia</taxon>
        <taxon>Gnathifera</taxon>
        <taxon>Rotifera</taxon>
        <taxon>Eurotatoria</taxon>
        <taxon>Monogononta</taxon>
        <taxon>Pseudotrocha</taxon>
        <taxon>Ploima</taxon>
        <taxon>Brachionidae</taxon>
        <taxon>Brachionus</taxon>
    </lineage>
</organism>
<dbReference type="SMART" id="SM00176">
    <property type="entry name" value="RAN"/>
    <property type="match status" value="1"/>
</dbReference>
<dbReference type="PROSITE" id="PS51419">
    <property type="entry name" value="RAB"/>
    <property type="match status" value="1"/>
</dbReference>
<proteinExistence type="inferred from homology"/>
<evidence type="ECO:0008006" key="6">
    <source>
        <dbReference type="Google" id="ProtNLM"/>
    </source>
</evidence>
<dbReference type="SUPFAM" id="SSF52540">
    <property type="entry name" value="P-loop containing nucleoside triphosphate hydrolases"/>
    <property type="match status" value="1"/>
</dbReference>
<keyword evidence="5" id="KW-1185">Reference proteome</keyword>
<dbReference type="Gene3D" id="3.40.50.300">
    <property type="entry name" value="P-loop containing nucleotide triphosphate hydrolases"/>
    <property type="match status" value="1"/>
</dbReference>
<keyword evidence="3" id="KW-0342">GTP-binding</keyword>
<dbReference type="GO" id="GO:0005764">
    <property type="term" value="C:lysosome"/>
    <property type="evidence" value="ECO:0007669"/>
    <property type="project" value="TreeGrafter"/>
</dbReference>
<evidence type="ECO:0000313" key="4">
    <source>
        <dbReference type="EMBL" id="CAF0732462.1"/>
    </source>
</evidence>
<evidence type="ECO:0000313" key="5">
    <source>
        <dbReference type="Proteomes" id="UP000663879"/>
    </source>
</evidence>
<dbReference type="EMBL" id="CAJNOC010000244">
    <property type="protein sequence ID" value="CAF0732462.1"/>
    <property type="molecule type" value="Genomic_DNA"/>
</dbReference>